<reference evidence="1 2" key="1">
    <citation type="submission" date="2020-05" db="EMBL/GenBank/DDBJ databases">
        <title>Complete genome sequencing of Campylobacter and Arcobacter type strains.</title>
        <authorList>
            <person name="Miller W.G."/>
            <person name="Yee E."/>
        </authorList>
    </citation>
    <scope>NUCLEOTIDE SEQUENCE [LARGE SCALE GENOMIC DNA]</scope>
    <source>
        <strain evidence="1 2">LMG 21996</strain>
    </source>
</reference>
<dbReference type="Proteomes" id="UP000509513">
    <property type="component" value="Chromosome"/>
</dbReference>
<name>A0A7L5JSK5_9BACT</name>
<dbReference type="Gene3D" id="3.30.360.10">
    <property type="entry name" value="Dihydrodipicolinate Reductase, domain 2"/>
    <property type="match status" value="1"/>
</dbReference>
<dbReference type="PANTHER" id="PTHR43796:SF2">
    <property type="entry name" value="CARBOXYNORSPERMIDINE SYNTHASE"/>
    <property type="match status" value="1"/>
</dbReference>
<dbReference type="RefSeq" id="WP_024774268.1">
    <property type="nucleotide sequence ID" value="NZ_CP054051.1"/>
</dbReference>
<dbReference type="PANTHER" id="PTHR43796">
    <property type="entry name" value="CARBOXYNORSPERMIDINE SYNTHASE"/>
    <property type="match status" value="1"/>
</dbReference>
<protein>
    <submittedName>
        <fullName evidence="1">Saccharopine dehydrogenase-like protein</fullName>
    </submittedName>
</protein>
<dbReference type="AlphaFoldDB" id="A0A7L5JSK5"/>
<sequence length="430" mass="49872">MKVAFFGVGAVCSVISTLLCEQSSKNLKNCVEFLFIVRDEKKARLHFYKNSELLENSKFLEVSSFEEIFHHPIKYKKELENYDIFINSSTPSYNIEIMNLALEFNSNYVDLASDIYKDEVIDSLKFEQQKLEQEFKNKNLFALINLGVSPGITNFLIGERINSLQNLPYEVKITKLELNLLEEIQSKKLIFSWSPKVAIDELAFSPIFFKKNNPKIIEPFSKSKFYKFPYFRNVVEVYPVFQEELISLKQSFPQIENLKLNIGGNELELMKNLYQLNLFSNKYCYEDENEKISINSIIKNIVPKMKSPEIIEDYIKKKTIKYAEFSAIADIYLEISHPDKKKKIKSIESIGLSFSKYPELLKTPYSGSTYVSYPTGIGAGILIFYSYMKKELLNGVILSENLPKIFGNSVNDIIKRELSSYKINIYNLIK</sequence>
<dbReference type="Gene3D" id="3.40.50.720">
    <property type="entry name" value="NAD(P)-binding Rossmann-like Domain"/>
    <property type="match status" value="1"/>
</dbReference>
<dbReference type="EMBL" id="CP054051">
    <property type="protein sequence ID" value="QKJ28201.1"/>
    <property type="molecule type" value="Genomic_DNA"/>
</dbReference>
<dbReference type="KEGG" id="acib:ACBT_2321"/>
<evidence type="ECO:0000313" key="1">
    <source>
        <dbReference type="EMBL" id="QKJ28201.1"/>
    </source>
</evidence>
<proteinExistence type="predicted"/>
<organism evidence="1 2">
    <name type="scientific">Aliarcobacter cibarius</name>
    <dbReference type="NCBI Taxonomy" id="255507"/>
    <lineage>
        <taxon>Bacteria</taxon>
        <taxon>Pseudomonadati</taxon>
        <taxon>Campylobacterota</taxon>
        <taxon>Epsilonproteobacteria</taxon>
        <taxon>Campylobacterales</taxon>
        <taxon>Arcobacteraceae</taxon>
        <taxon>Aliarcobacter</taxon>
    </lineage>
</organism>
<accession>A0A7L5JSK5</accession>
<evidence type="ECO:0000313" key="2">
    <source>
        <dbReference type="Proteomes" id="UP000509513"/>
    </source>
</evidence>
<gene>
    <name evidence="1" type="ORF">ACBT_2321</name>
</gene>